<accession>A0A8S5V436</accession>
<organism evidence="1">
    <name type="scientific">Siphoviridae sp. ctNHg2</name>
    <dbReference type="NCBI Taxonomy" id="2825467"/>
    <lineage>
        <taxon>Viruses</taxon>
        <taxon>Duplodnaviria</taxon>
        <taxon>Heunggongvirae</taxon>
        <taxon>Uroviricota</taxon>
        <taxon>Caudoviricetes</taxon>
    </lineage>
</organism>
<dbReference type="EMBL" id="BK016194">
    <property type="protein sequence ID" value="DAG01522.1"/>
    <property type="molecule type" value="Genomic_DNA"/>
</dbReference>
<name>A0A8S5V436_9CAUD</name>
<protein>
    <submittedName>
        <fullName evidence="1">Uncharacterized protein</fullName>
    </submittedName>
</protein>
<evidence type="ECO:0000313" key="1">
    <source>
        <dbReference type="EMBL" id="DAG01522.1"/>
    </source>
</evidence>
<reference evidence="1" key="1">
    <citation type="journal article" date="2021" name="Proc. Natl. Acad. Sci. U.S.A.">
        <title>A Catalog of Tens of Thousands of Viruses from Human Metagenomes Reveals Hidden Associations with Chronic Diseases.</title>
        <authorList>
            <person name="Tisza M.J."/>
            <person name="Buck C.B."/>
        </authorList>
    </citation>
    <scope>NUCLEOTIDE SEQUENCE</scope>
    <source>
        <strain evidence="1">CtNHg2</strain>
    </source>
</reference>
<sequence>MPNFLVVFKIFLVDFYIKRNTSSSLVFFAF</sequence>
<proteinExistence type="predicted"/>